<protein>
    <submittedName>
        <fullName evidence="3">Uncharacterized protein</fullName>
    </submittedName>
</protein>
<feature type="transmembrane region" description="Helical" evidence="2">
    <location>
        <begin position="380"/>
        <end position="397"/>
    </location>
</feature>
<organism evidence="3 4">
    <name type="scientific">Kipferlia bialata</name>
    <dbReference type="NCBI Taxonomy" id="797122"/>
    <lineage>
        <taxon>Eukaryota</taxon>
        <taxon>Metamonada</taxon>
        <taxon>Carpediemonas-like organisms</taxon>
        <taxon>Kipferlia</taxon>
    </lineage>
</organism>
<evidence type="ECO:0000313" key="4">
    <source>
        <dbReference type="Proteomes" id="UP000265618"/>
    </source>
</evidence>
<feature type="transmembrane region" description="Helical" evidence="2">
    <location>
        <begin position="52"/>
        <end position="78"/>
    </location>
</feature>
<accession>A0A9K3CSJ0</accession>
<name>A0A9K3CSJ0_9EUKA</name>
<feature type="transmembrane region" description="Helical" evidence="2">
    <location>
        <begin position="741"/>
        <end position="761"/>
    </location>
</feature>
<gene>
    <name evidence="3" type="ORF">KIPB_003195</name>
</gene>
<feature type="transmembrane region" description="Helical" evidence="2">
    <location>
        <begin position="137"/>
        <end position="162"/>
    </location>
</feature>
<comment type="caution">
    <text evidence="3">The sequence shown here is derived from an EMBL/GenBank/DDBJ whole genome shotgun (WGS) entry which is preliminary data.</text>
</comment>
<feature type="transmembrane region" description="Helical" evidence="2">
    <location>
        <begin position="348"/>
        <end position="368"/>
    </location>
</feature>
<reference evidence="3 4" key="1">
    <citation type="journal article" date="2018" name="PLoS ONE">
        <title>The draft genome of Kipferlia bialata reveals reductive genome evolution in fornicate parasites.</title>
        <authorList>
            <person name="Tanifuji G."/>
            <person name="Takabayashi S."/>
            <person name="Kume K."/>
            <person name="Takagi M."/>
            <person name="Nakayama T."/>
            <person name="Kamikawa R."/>
            <person name="Inagaki Y."/>
            <person name="Hashimoto T."/>
        </authorList>
    </citation>
    <scope>NUCLEOTIDE SEQUENCE [LARGE SCALE GENOMIC DNA]</scope>
    <source>
        <strain evidence="3">NY0173</strain>
    </source>
</reference>
<evidence type="ECO:0000256" key="2">
    <source>
        <dbReference type="SAM" id="Phobius"/>
    </source>
</evidence>
<keyword evidence="4" id="KW-1185">Reference proteome</keyword>
<proteinExistence type="predicted"/>
<keyword evidence="2" id="KW-0812">Transmembrane</keyword>
<keyword evidence="2" id="KW-1133">Transmembrane helix</keyword>
<feature type="region of interest" description="Disordered" evidence="1">
    <location>
        <begin position="501"/>
        <end position="522"/>
    </location>
</feature>
<feature type="transmembrane region" description="Helical" evidence="2">
    <location>
        <begin position="90"/>
        <end position="117"/>
    </location>
</feature>
<dbReference type="EMBL" id="BDIP01000595">
    <property type="protein sequence ID" value="GIQ82112.1"/>
    <property type="molecule type" value="Genomic_DNA"/>
</dbReference>
<evidence type="ECO:0000313" key="3">
    <source>
        <dbReference type="EMBL" id="GIQ82112.1"/>
    </source>
</evidence>
<sequence length="771" mass="85365">MPNIAASGGGVRSACFLAGVLSAMNQARTLIAEGGDMDPDTDESLTVQHVSSVSVCLFVILAISIVYTFSAALIVVLFDWFGLRPVTEAAAFVGFLVFAIIFAVATAILAVMVKYLGDIRFWLRSYKLTNLYKAATQTLIAVSMALIWVLMGLMIATGIILLRLFSFTDWSIILVVFALGLVTSLRMLEYSGELGQDEDTTIDPFSDIIGFDWAMIMVLIAYPLIAMLRDKGAHRLYRGSIHRSFFNDPETPFDEFSFNKSRRLRDLDSRFHIVCHTSYVAEDSLRSMIELGKHGGTLHQFRADELDPPADTVPELHLPWLKDLRLVTAIAVSGAAIAHQMGRVQGSMGGVASLVSFFSVNLGAWVFPQSNVIALYWKDVLMIAVIAGLFVGEFFLFPELDEFMEKLPAVFLADGYHADNTASWVQMVKDRYPTLVVDAAPRQSGQVLALMLIKASERLDMETSVTLPSSLAYLEEHSAPPHKSEKKAPLTPVIQVAAKEVQPRIPSEDAAETEAEAETERDNIVSEKEQRLKDRALLQACVQCLSSDEDLNTGQVVTAARTTTLVPMEHSLDTRSHMTVRHLEGRRVSIWNERSWLAVVSMADTSRGMLLKSRPRAASTLSMTRERVRGGVLQYSRELLDNTDLWDKQGKAIRGRRDIDDKEVMWFWLVPRAGSLCRQATTGITCCNPDDPVLDVKLGKSAGCRLPDMGTGNQFMRPETARLFMRCGVYAYVAVVEVTKAVIGFVGALLFSLGVVSIMILRSPSLRLQRE</sequence>
<dbReference type="AlphaFoldDB" id="A0A9K3CSJ0"/>
<keyword evidence="2" id="KW-0472">Membrane</keyword>
<evidence type="ECO:0000256" key="1">
    <source>
        <dbReference type="SAM" id="MobiDB-lite"/>
    </source>
</evidence>
<feature type="transmembrane region" description="Helical" evidence="2">
    <location>
        <begin position="208"/>
        <end position="228"/>
    </location>
</feature>
<feature type="transmembrane region" description="Helical" evidence="2">
    <location>
        <begin position="169"/>
        <end position="188"/>
    </location>
</feature>
<dbReference type="Proteomes" id="UP000265618">
    <property type="component" value="Unassembled WGS sequence"/>
</dbReference>